<keyword evidence="4" id="KW-1185">Reference proteome</keyword>
<dbReference type="Gene3D" id="2.60.120.10">
    <property type="entry name" value="Jelly Rolls"/>
    <property type="match status" value="2"/>
</dbReference>
<dbReference type="PANTHER" id="PTHR23011">
    <property type="entry name" value="CYCLIC NUCLEOTIDE-BINDING DOMAIN CONTAINING PROTEIN"/>
    <property type="match status" value="1"/>
</dbReference>
<protein>
    <recommendedName>
        <fullName evidence="2">Cyclic nucleotide-binding domain-containing protein</fullName>
    </recommendedName>
</protein>
<organism evidence="3 4">
    <name type="scientific">Euplotes crassus</name>
    <dbReference type="NCBI Taxonomy" id="5936"/>
    <lineage>
        <taxon>Eukaryota</taxon>
        <taxon>Sar</taxon>
        <taxon>Alveolata</taxon>
        <taxon>Ciliophora</taxon>
        <taxon>Intramacronucleata</taxon>
        <taxon>Spirotrichea</taxon>
        <taxon>Hypotrichia</taxon>
        <taxon>Euplotida</taxon>
        <taxon>Euplotidae</taxon>
        <taxon>Moneuplotes</taxon>
    </lineage>
</organism>
<proteinExistence type="predicted"/>
<comment type="caution">
    <text evidence="3">The sequence shown here is derived from an EMBL/GenBank/DDBJ whole genome shotgun (WGS) entry which is preliminary data.</text>
</comment>
<sequence>MLDYHPDYQTISQNSKCCYDLGKDRFRLSVPKFKLAVPKNMKAGRKFEKCAYSSCRRNKFSDFQRRNYFPKVTPLRENRRYKSITKAPSPMEQSLSASSSFDSDENDDYVSRNASLQFSFSPSKVNLSVNNDHSQMQAIQENPGTNLSHSESFGSVGSPSPTTNARRIMKKSRLAMSKNSSFKKNSLKRTVSIINNQFKNLQALREKKPIIMMKRVEPNNLQNASEFKFKKFVKQPVDSNPHLKNLRRRMSIKKTKIMRMSPLSTKRGTMNLGSMTSVSSLNEKNDDEDNFYFDKDFQKKVFPEWLENQEEFRKLRKAKGNFSTNDIFAICKKRHVERTEFEHKFVNEYLKSRITYFTKNFYPEAVKQAAMKLDSVQIKKGQTIYEANSIGKEMYVIYNGEVGLYKNSLLLEKVPYNNVVGEKVIEFTQVREYTAIALKDCELLAFTLEDFKNIMTNLSVAITQLNRELIKNSASFENLETSQRERLLHMVEIQKVSKGKTVYNQGEETNGIYIIQSGMAEAYSVLDMDSFRQYPVGISQWEIERTTNSVLCKMGKIAKGEVFGFTEILRKSKLRMNKIVALEDTFMLHLSAENFNEIFNTENIQQIVRASKIKNPQQAIKDIIAFHKWNKIRKDASVTAAMNREEKPQSSLDFIKRIHQIQDSITKMSDPEIIKKLNSGKDLKVIKIKKSYKQVDDPHYLKLNSLDEISKRTVRFALPDSYFDDGFK</sequence>
<dbReference type="Pfam" id="PF00027">
    <property type="entry name" value="cNMP_binding"/>
    <property type="match status" value="1"/>
</dbReference>
<name>A0AAD2DCP2_EUPCR</name>
<reference evidence="3" key="1">
    <citation type="submission" date="2023-07" db="EMBL/GenBank/DDBJ databases">
        <authorList>
            <consortium name="AG Swart"/>
            <person name="Singh M."/>
            <person name="Singh A."/>
            <person name="Seah K."/>
            <person name="Emmerich C."/>
        </authorList>
    </citation>
    <scope>NUCLEOTIDE SEQUENCE</scope>
    <source>
        <strain evidence="3">DP1</strain>
    </source>
</reference>
<feature type="domain" description="Cyclic nucleotide-binding" evidence="2">
    <location>
        <begin position="475"/>
        <end position="599"/>
    </location>
</feature>
<accession>A0AAD2DCP2</accession>
<evidence type="ECO:0000313" key="4">
    <source>
        <dbReference type="Proteomes" id="UP001295684"/>
    </source>
</evidence>
<dbReference type="PANTHER" id="PTHR23011:SF28">
    <property type="entry name" value="CYCLIC NUCLEOTIDE-BINDING DOMAIN CONTAINING PROTEIN"/>
    <property type="match status" value="1"/>
</dbReference>
<dbReference type="InterPro" id="IPR014710">
    <property type="entry name" value="RmlC-like_jellyroll"/>
</dbReference>
<dbReference type="AlphaFoldDB" id="A0AAD2DCP2"/>
<gene>
    <name evidence="3" type="ORF">ECRASSUSDP1_LOCUS29527</name>
</gene>
<evidence type="ECO:0000259" key="2">
    <source>
        <dbReference type="PROSITE" id="PS50042"/>
    </source>
</evidence>
<dbReference type="SMART" id="SM00100">
    <property type="entry name" value="cNMP"/>
    <property type="match status" value="2"/>
</dbReference>
<dbReference type="InterPro" id="IPR018490">
    <property type="entry name" value="cNMP-bd_dom_sf"/>
</dbReference>
<dbReference type="EMBL" id="CAMPGE010030373">
    <property type="protein sequence ID" value="CAI2387893.1"/>
    <property type="molecule type" value="Genomic_DNA"/>
</dbReference>
<evidence type="ECO:0000313" key="3">
    <source>
        <dbReference type="EMBL" id="CAI2387893.1"/>
    </source>
</evidence>
<dbReference type="PROSITE" id="PS50042">
    <property type="entry name" value="CNMP_BINDING_3"/>
    <property type="match status" value="2"/>
</dbReference>
<feature type="region of interest" description="Disordered" evidence="1">
    <location>
        <begin position="81"/>
        <end position="106"/>
    </location>
</feature>
<dbReference type="CDD" id="cd00038">
    <property type="entry name" value="CAP_ED"/>
    <property type="match status" value="2"/>
</dbReference>
<dbReference type="InterPro" id="IPR000595">
    <property type="entry name" value="cNMP-bd_dom"/>
</dbReference>
<evidence type="ECO:0000256" key="1">
    <source>
        <dbReference type="SAM" id="MobiDB-lite"/>
    </source>
</evidence>
<dbReference type="SUPFAM" id="SSF51206">
    <property type="entry name" value="cAMP-binding domain-like"/>
    <property type="match status" value="2"/>
</dbReference>
<feature type="domain" description="Cyclic nucleotide-binding" evidence="2">
    <location>
        <begin position="357"/>
        <end position="472"/>
    </location>
</feature>
<feature type="region of interest" description="Disordered" evidence="1">
    <location>
        <begin position="143"/>
        <end position="164"/>
    </location>
</feature>
<dbReference type="Proteomes" id="UP001295684">
    <property type="component" value="Unassembled WGS sequence"/>
</dbReference>